<dbReference type="AlphaFoldDB" id="A0A812LT67"/>
<evidence type="ECO:0000313" key="2">
    <source>
        <dbReference type="Proteomes" id="UP000649617"/>
    </source>
</evidence>
<proteinExistence type="predicted"/>
<protein>
    <submittedName>
        <fullName evidence="1">MPK2 protein</fullName>
    </submittedName>
</protein>
<organism evidence="1 2">
    <name type="scientific">Symbiodinium pilosum</name>
    <name type="common">Dinoflagellate</name>
    <dbReference type="NCBI Taxonomy" id="2952"/>
    <lineage>
        <taxon>Eukaryota</taxon>
        <taxon>Sar</taxon>
        <taxon>Alveolata</taxon>
        <taxon>Dinophyceae</taxon>
        <taxon>Suessiales</taxon>
        <taxon>Symbiodiniaceae</taxon>
        <taxon>Symbiodinium</taxon>
    </lineage>
</organism>
<reference evidence="1" key="1">
    <citation type="submission" date="2021-02" db="EMBL/GenBank/DDBJ databases">
        <authorList>
            <person name="Dougan E. K."/>
            <person name="Rhodes N."/>
            <person name="Thang M."/>
            <person name="Chan C."/>
        </authorList>
    </citation>
    <scope>NUCLEOTIDE SEQUENCE</scope>
</reference>
<feature type="non-terminal residue" evidence="1">
    <location>
        <position position="90"/>
    </location>
</feature>
<dbReference type="Proteomes" id="UP000649617">
    <property type="component" value="Unassembled WGS sequence"/>
</dbReference>
<name>A0A812LT67_SYMPI</name>
<dbReference type="EMBL" id="CAJNIZ010006657">
    <property type="protein sequence ID" value="CAE7251700.1"/>
    <property type="molecule type" value="Genomic_DNA"/>
</dbReference>
<feature type="non-terminal residue" evidence="1">
    <location>
        <position position="1"/>
    </location>
</feature>
<comment type="caution">
    <text evidence="1">The sequence shown here is derived from an EMBL/GenBank/DDBJ whole genome shotgun (WGS) entry which is preliminary data.</text>
</comment>
<accession>A0A812LT67</accession>
<gene>
    <name evidence="1" type="primary">MPK2</name>
    <name evidence="1" type="ORF">SPIL2461_LOCUS4886</name>
</gene>
<keyword evidence="2" id="KW-1185">Reference proteome</keyword>
<evidence type="ECO:0000313" key="1">
    <source>
        <dbReference type="EMBL" id="CAE7251700.1"/>
    </source>
</evidence>
<sequence>TRWSTALDLFADISQPSMSCFGAAAAACELGLAWESALTLLTRLAPLRPDQALLNAILGACGKGNQWALSHCLLRQSWTVDPVGLGAALE</sequence>